<dbReference type="SMART" id="SM00345">
    <property type="entry name" value="HTH_GNTR"/>
    <property type="match status" value="1"/>
</dbReference>
<keyword evidence="6" id="KW-1185">Reference proteome</keyword>
<dbReference type="InterPro" id="IPR000524">
    <property type="entry name" value="Tscrpt_reg_HTH_GntR"/>
</dbReference>
<evidence type="ECO:0000313" key="5">
    <source>
        <dbReference type="EMBL" id="OEO32550.1"/>
    </source>
</evidence>
<keyword evidence="1" id="KW-0805">Transcription regulation</keyword>
<dbReference type="InterPro" id="IPR036390">
    <property type="entry name" value="WH_DNA-bd_sf"/>
</dbReference>
<dbReference type="OrthoDB" id="7005926at2"/>
<dbReference type="GO" id="GO:0003677">
    <property type="term" value="F:DNA binding"/>
    <property type="evidence" value="ECO:0007669"/>
    <property type="project" value="UniProtKB-KW"/>
</dbReference>
<dbReference type="Proteomes" id="UP000095463">
    <property type="component" value="Unassembled WGS sequence"/>
</dbReference>
<dbReference type="RefSeq" id="WP_069908304.1">
    <property type="nucleotide sequence ID" value="NZ_LAJE02000069.1"/>
</dbReference>
<dbReference type="InterPro" id="IPR008920">
    <property type="entry name" value="TF_FadR/GntR_C"/>
</dbReference>
<dbReference type="Gene3D" id="1.20.120.530">
    <property type="entry name" value="GntR ligand-binding domain-like"/>
    <property type="match status" value="1"/>
</dbReference>
<comment type="caution">
    <text evidence="5">The sequence shown here is derived from an EMBL/GenBank/DDBJ whole genome shotgun (WGS) entry which is preliminary data.</text>
</comment>
<evidence type="ECO:0000256" key="1">
    <source>
        <dbReference type="ARBA" id="ARBA00023015"/>
    </source>
</evidence>
<dbReference type="PANTHER" id="PTHR43537:SF24">
    <property type="entry name" value="GLUCONATE OPERON TRANSCRIPTIONAL REPRESSOR"/>
    <property type="match status" value="1"/>
</dbReference>
<dbReference type="SMART" id="SM00895">
    <property type="entry name" value="FCD"/>
    <property type="match status" value="1"/>
</dbReference>
<accession>A0A1E5XVF1</accession>
<evidence type="ECO:0000256" key="2">
    <source>
        <dbReference type="ARBA" id="ARBA00023125"/>
    </source>
</evidence>
<reference evidence="5 6" key="1">
    <citation type="journal article" date="2015" name="Genome Announc.">
        <title>Genome Assemblies of Three Soil-Associated Devosia species: D. insulae, D. limi, and D. soli.</title>
        <authorList>
            <person name="Hassan Y.I."/>
            <person name="Lepp D."/>
            <person name="Zhou T."/>
        </authorList>
    </citation>
    <scope>NUCLEOTIDE SEQUENCE [LARGE SCALE GENOMIC DNA]</scope>
    <source>
        <strain evidence="5 6">DS-56</strain>
    </source>
</reference>
<organism evidence="5 6">
    <name type="scientific">Devosia insulae DS-56</name>
    <dbReference type="NCBI Taxonomy" id="1116389"/>
    <lineage>
        <taxon>Bacteria</taxon>
        <taxon>Pseudomonadati</taxon>
        <taxon>Pseudomonadota</taxon>
        <taxon>Alphaproteobacteria</taxon>
        <taxon>Hyphomicrobiales</taxon>
        <taxon>Devosiaceae</taxon>
        <taxon>Devosia</taxon>
    </lineage>
</organism>
<feature type="domain" description="HTH gntR-type" evidence="4">
    <location>
        <begin position="4"/>
        <end position="71"/>
    </location>
</feature>
<dbReference type="GO" id="GO:0003700">
    <property type="term" value="F:DNA-binding transcription factor activity"/>
    <property type="evidence" value="ECO:0007669"/>
    <property type="project" value="InterPro"/>
</dbReference>
<keyword evidence="2" id="KW-0238">DNA-binding</keyword>
<evidence type="ECO:0000256" key="3">
    <source>
        <dbReference type="ARBA" id="ARBA00023163"/>
    </source>
</evidence>
<protein>
    <recommendedName>
        <fullName evidence="4">HTH gntR-type domain-containing protein</fullName>
    </recommendedName>
</protein>
<proteinExistence type="predicted"/>
<dbReference type="AlphaFoldDB" id="A0A1E5XVF1"/>
<dbReference type="SUPFAM" id="SSF48008">
    <property type="entry name" value="GntR ligand-binding domain-like"/>
    <property type="match status" value="1"/>
</dbReference>
<dbReference type="EMBL" id="LAJE02000069">
    <property type="protein sequence ID" value="OEO32550.1"/>
    <property type="molecule type" value="Genomic_DNA"/>
</dbReference>
<evidence type="ECO:0000313" key="6">
    <source>
        <dbReference type="Proteomes" id="UP000095463"/>
    </source>
</evidence>
<dbReference type="Pfam" id="PF07729">
    <property type="entry name" value="FCD"/>
    <property type="match status" value="1"/>
</dbReference>
<name>A0A1E5XVF1_9HYPH</name>
<keyword evidence="3" id="KW-0804">Transcription</keyword>
<gene>
    <name evidence="5" type="ORF">VW23_011010</name>
</gene>
<dbReference type="PROSITE" id="PS50949">
    <property type="entry name" value="HTH_GNTR"/>
    <property type="match status" value="1"/>
</dbReference>
<dbReference type="InterPro" id="IPR036388">
    <property type="entry name" value="WH-like_DNA-bd_sf"/>
</dbReference>
<dbReference type="Pfam" id="PF00392">
    <property type="entry name" value="GntR"/>
    <property type="match status" value="1"/>
</dbReference>
<dbReference type="InterPro" id="IPR011711">
    <property type="entry name" value="GntR_C"/>
</dbReference>
<evidence type="ECO:0000259" key="4">
    <source>
        <dbReference type="PROSITE" id="PS50949"/>
    </source>
</evidence>
<dbReference type="PANTHER" id="PTHR43537">
    <property type="entry name" value="TRANSCRIPTIONAL REGULATOR, GNTR FAMILY"/>
    <property type="match status" value="1"/>
</dbReference>
<sequence length="217" mass="24686">MSDVRNDNEGYRRFRKAMNDGTLEAGMVVTQSELCELLGLSLSPLRETLVLLEEFGLVEIKPRAGIKIVYPEVAFIRENYQFRIMIEIFSLKSFGDTVSDAWLADMRLNHEKCRISLTDGSPFEAAHVPFLELDGRMHREIVASLGNRAILDTHERLQENIRMAQRVHRRPGFRGYLVDTVDEHMRVIAALEQRDVAGAIAAMEAHFQGSTHRTFAA</sequence>
<dbReference type="SUPFAM" id="SSF46785">
    <property type="entry name" value="Winged helix' DNA-binding domain"/>
    <property type="match status" value="1"/>
</dbReference>
<dbReference type="Gene3D" id="1.10.10.10">
    <property type="entry name" value="Winged helix-like DNA-binding domain superfamily/Winged helix DNA-binding domain"/>
    <property type="match status" value="1"/>
</dbReference>